<evidence type="ECO:0000313" key="4">
    <source>
        <dbReference type="Proteomes" id="UP000466517"/>
    </source>
</evidence>
<feature type="compositionally biased region" description="Pro residues" evidence="1">
    <location>
        <begin position="510"/>
        <end position="519"/>
    </location>
</feature>
<evidence type="ECO:0000313" key="3">
    <source>
        <dbReference type="EMBL" id="BBZ25725.1"/>
    </source>
</evidence>
<dbReference type="InterPro" id="IPR002477">
    <property type="entry name" value="Peptidoglycan-bd-like"/>
</dbReference>
<reference evidence="3 4" key="1">
    <citation type="journal article" date="2019" name="Emerg. Microbes Infect.">
        <title>Comprehensive subspecies identification of 175 nontuberculous mycobacteria species based on 7547 genomic profiles.</title>
        <authorList>
            <person name="Matsumoto Y."/>
            <person name="Kinjo T."/>
            <person name="Motooka D."/>
            <person name="Nabeya D."/>
            <person name="Jung N."/>
            <person name="Uechi K."/>
            <person name="Horii T."/>
            <person name="Iida T."/>
            <person name="Fujita J."/>
            <person name="Nakamura S."/>
        </authorList>
    </citation>
    <scope>NUCLEOTIDE SEQUENCE [LARGE SCALE GENOMIC DNA]</scope>
    <source>
        <strain evidence="3 4">JCM 13574</strain>
    </source>
</reference>
<dbReference type="InterPro" id="IPR002508">
    <property type="entry name" value="MurNAc-LAA_cat"/>
</dbReference>
<organism evidence="3 4">
    <name type="scientific">Mycolicibacterium madagascariense</name>
    <dbReference type="NCBI Taxonomy" id="212765"/>
    <lineage>
        <taxon>Bacteria</taxon>
        <taxon>Bacillati</taxon>
        <taxon>Actinomycetota</taxon>
        <taxon>Actinomycetes</taxon>
        <taxon>Mycobacteriales</taxon>
        <taxon>Mycobacteriaceae</taxon>
        <taxon>Mycolicibacterium</taxon>
    </lineage>
</organism>
<dbReference type="PANTHER" id="PTHR30032">
    <property type="entry name" value="N-ACETYLMURAMOYL-L-ALANINE AMIDASE-RELATED"/>
    <property type="match status" value="1"/>
</dbReference>
<sequence length="519" mass="55560">MSSLRRGDRGIPVAEIRAALAALGLLDNSDADLTTGKHVAFDAFDDDLDHAVRAFQQHRGLLVDGVVGEATYRALKEASYRLGARTLAHQFGAPMYGDDVATLQARLQDLGFYTGLVDGHFGLQTHNGLMSYQREYGLYPDGICGPETLRSLYFLGSRVTGGSLHAIREEELVRRSGPRLSGKRIIIDPGRGGDDHGPIMNGPDGPISEADILWDLASRLEGRMTAIGMETFLSRPVGRSPSDAERAATANTVGADLMISLRCAALPGSPANGVASFHFGNSHGSVSTIGRNLADFVQRELVARTGLRDCRTHGRTWDLLRLTRMPTVQIDVGYITNAHDRDLLVSGQVRDALSEGILAAVKRLYLLGKNDRPTGTFTFAELLAHEAVGRTAARRPELSHARRLAPAPTGCFSSALTRSRSSAASTSAFHPSPCSSSSRIRGKYRCGATTSKPTSARNSASVTHCSTEQSPRTATAGAGPAKPVVGQTVPLRRASCRRTRGRGRLVAPGPRRPQPSKPG</sequence>
<name>A0A7I7X913_9MYCO</name>
<feature type="region of interest" description="Disordered" evidence="1">
    <location>
        <begin position="422"/>
        <end position="519"/>
    </location>
</feature>
<dbReference type="KEGG" id="mmag:MMAD_00200"/>
<accession>A0A7I7X913</accession>
<dbReference type="Pfam" id="PF01471">
    <property type="entry name" value="PG_binding_1"/>
    <property type="match status" value="2"/>
</dbReference>
<dbReference type="InterPro" id="IPR036366">
    <property type="entry name" value="PGBDSf"/>
</dbReference>
<dbReference type="SUPFAM" id="SSF53187">
    <property type="entry name" value="Zn-dependent exopeptidases"/>
    <property type="match status" value="1"/>
</dbReference>
<dbReference type="EMBL" id="AP022610">
    <property type="protein sequence ID" value="BBZ25725.1"/>
    <property type="molecule type" value="Genomic_DNA"/>
</dbReference>
<dbReference type="SMART" id="SM00646">
    <property type="entry name" value="Ami_3"/>
    <property type="match status" value="1"/>
</dbReference>
<dbReference type="Gene3D" id="1.10.101.10">
    <property type="entry name" value="PGBD-like superfamily/PGBD"/>
    <property type="match status" value="2"/>
</dbReference>
<gene>
    <name evidence="3" type="ORF">MMAD_00200</name>
</gene>
<dbReference type="PANTHER" id="PTHR30032:SF1">
    <property type="entry name" value="N-ACETYLMURAMOYL-L-ALANINE AMIDASE LYTC"/>
    <property type="match status" value="1"/>
</dbReference>
<dbReference type="SUPFAM" id="SSF47090">
    <property type="entry name" value="PGBD-like"/>
    <property type="match status" value="2"/>
</dbReference>
<dbReference type="CDD" id="cd02696">
    <property type="entry name" value="MurNAc-LAA"/>
    <property type="match status" value="1"/>
</dbReference>
<evidence type="ECO:0000256" key="1">
    <source>
        <dbReference type="SAM" id="MobiDB-lite"/>
    </source>
</evidence>
<keyword evidence="4" id="KW-1185">Reference proteome</keyword>
<dbReference type="InterPro" id="IPR036365">
    <property type="entry name" value="PGBD-like_sf"/>
</dbReference>
<dbReference type="Pfam" id="PF01520">
    <property type="entry name" value="Amidase_3"/>
    <property type="match status" value="1"/>
</dbReference>
<proteinExistence type="predicted"/>
<feature type="compositionally biased region" description="Basic residues" evidence="1">
    <location>
        <begin position="494"/>
        <end position="503"/>
    </location>
</feature>
<feature type="compositionally biased region" description="Low complexity" evidence="1">
    <location>
        <begin position="422"/>
        <end position="438"/>
    </location>
</feature>
<dbReference type="GO" id="GO:0008745">
    <property type="term" value="F:N-acetylmuramoyl-L-alanine amidase activity"/>
    <property type="evidence" value="ECO:0007669"/>
    <property type="project" value="InterPro"/>
</dbReference>
<dbReference type="GO" id="GO:0009253">
    <property type="term" value="P:peptidoglycan catabolic process"/>
    <property type="evidence" value="ECO:0007669"/>
    <property type="project" value="InterPro"/>
</dbReference>
<dbReference type="Gene3D" id="3.40.630.40">
    <property type="entry name" value="Zn-dependent exopeptidases"/>
    <property type="match status" value="1"/>
</dbReference>
<dbReference type="InterPro" id="IPR051922">
    <property type="entry name" value="Bact_Sporulation_Assoc"/>
</dbReference>
<protein>
    <submittedName>
        <fullName evidence="3">N-acetylmuramoyl-L-alanine amidase</fullName>
    </submittedName>
</protein>
<feature type="domain" description="MurNAc-LAA" evidence="2">
    <location>
        <begin position="247"/>
        <end position="362"/>
    </location>
</feature>
<dbReference type="Proteomes" id="UP000466517">
    <property type="component" value="Chromosome"/>
</dbReference>
<feature type="compositionally biased region" description="Polar residues" evidence="1">
    <location>
        <begin position="448"/>
        <end position="473"/>
    </location>
</feature>
<evidence type="ECO:0000259" key="2">
    <source>
        <dbReference type="SMART" id="SM00646"/>
    </source>
</evidence>
<dbReference type="AlphaFoldDB" id="A0A7I7X913"/>